<dbReference type="RefSeq" id="XP_026539060.1">
    <property type="nucleotide sequence ID" value="XM_026683275.1"/>
</dbReference>
<organism evidence="7 8">
    <name type="scientific">Notechis scutatus</name>
    <name type="common">mainland tiger snake</name>
    <dbReference type="NCBI Taxonomy" id="8663"/>
    <lineage>
        <taxon>Eukaryota</taxon>
        <taxon>Metazoa</taxon>
        <taxon>Chordata</taxon>
        <taxon>Craniata</taxon>
        <taxon>Vertebrata</taxon>
        <taxon>Euteleostomi</taxon>
        <taxon>Lepidosauria</taxon>
        <taxon>Squamata</taxon>
        <taxon>Bifurcata</taxon>
        <taxon>Unidentata</taxon>
        <taxon>Episquamata</taxon>
        <taxon>Toxicofera</taxon>
        <taxon>Serpentes</taxon>
        <taxon>Colubroidea</taxon>
        <taxon>Elapidae</taxon>
        <taxon>Hydrophiinae</taxon>
        <taxon>Notechis</taxon>
    </lineage>
</organism>
<dbReference type="PANTHER" id="PTHR23210">
    <property type="entry name" value="ACTIVATING TRANSCRIPTION FACTOR 7 INTERACTING PROTEIN"/>
    <property type="match status" value="1"/>
</dbReference>
<evidence type="ECO:0000256" key="4">
    <source>
        <dbReference type="SAM" id="MobiDB-lite"/>
    </source>
</evidence>
<dbReference type="KEGG" id="nss:113422384"/>
<dbReference type="GeneID" id="113422384"/>
<feature type="compositionally biased region" description="Low complexity" evidence="4">
    <location>
        <begin position="36"/>
        <end position="51"/>
    </location>
</feature>
<feature type="compositionally biased region" description="Pro residues" evidence="4">
    <location>
        <begin position="446"/>
        <end position="465"/>
    </location>
</feature>
<feature type="region of interest" description="Disordered" evidence="4">
    <location>
        <begin position="408"/>
        <end position="475"/>
    </location>
</feature>
<comment type="subcellular location">
    <subcellularLocation>
        <location evidence="1">Nucleus</location>
    </subcellularLocation>
</comment>
<evidence type="ECO:0000256" key="2">
    <source>
        <dbReference type="ARBA" id="ARBA00023242"/>
    </source>
</evidence>
<feature type="compositionally biased region" description="Basic and acidic residues" evidence="4">
    <location>
        <begin position="215"/>
        <end position="224"/>
    </location>
</feature>
<gene>
    <name evidence="8" type="primary">ATF7IP2</name>
</gene>
<proteinExistence type="predicted"/>
<dbReference type="GO" id="GO:0005667">
    <property type="term" value="C:transcription regulator complex"/>
    <property type="evidence" value="ECO:0007669"/>
    <property type="project" value="TreeGrafter"/>
</dbReference>
<dbReference type="InterPro" id="IPR031870">
    <property type="entry name" value="ATF7IP_BD"/>
</dbReference>
<keyword evidence="3" id="KW-0175">Coiled coil</keyword>
<feature type="domain" description="ATF7-interacting protein protein binding" evidence="5">
    <location>
        <begin position="217"/>
        <end position="317"/>
    </location>
</feature>
<dbReference type="CTD" id="80063"/>
<feature type="compositionally biased region" description="Polar residues" evidence="4">
    <location>
        <begin position="342"/>
        <end position="358"/>
    </location>
</feature>
<feature type="region of interest" description="Disordered" evidence="4">
    <location>
        <begin position="312"/>
        <end position="375"/>
    </location>
</feature>
<protein>
    <submittedName>
        <fullName evidence="8">Activating transcription factor 7-interacting protein 2 isoform X1</fullName>
    </submittedName>
</protein>
<dbReference type="PANTHER" id="PTHR23210:SF26">
    <property type="entry name" value="ACTIVATING TRANSCRIPTION FACTOR 7-INTERACTING PROTEIN 1"/>
    <property type="match status" value="1"/>
</dbReference>
<accession>A0A6J1V8L6</accession>
<dbReference type="GO" id="GO:0003712">
    <property type="term" value="F:transcription coregulator activity"/>
    <property type="evidence" value="ECO:0007669"/>
    <property type="project" value="TreeGrafter"/>
</dbReference>
<sequence length="579" mass="62762">MNPGTEIRKPLRARKTMAVSSRKQVEHLSKMKAVQAGEGAARQGRPAGARGLCPGAQEELHGREAAAGQEPLQAKEPLPSLLVNSEISIYKDPQEMLQHLPTPDVKQFLNNSTLPDILWYWYKKESGSPSLKRAEASLESGPAGQLLDQLPGASSTHENAAVDAAAKTPACQALPALHWEESRFGVPERDGVPTVSLGDGQRKRTMSSNSEEDEGLSKRSKASEDPAEGTTPAVERAESGLGKVKCLIRNQLEASMRELDQGLQHLNEKIDRTQCLRKHEGIAIKIVKKISRLDRHIDAVISFQRTLLSQRAKQRRAHAQNKIFHEASLPPNTAAGKPPQKPTSTEVLSSTVERSSGADTVPGVEAPKPSSGVLAARVPAHPPKAAAGHPDPPGNQSQDALVIDLTDEESNPDQEEKKKVGGSRHLGHESRPPESLPQPARESPDQVPPRFPHLPPLPSVKPDPAPWEGLQDTPPPQKLELVVAPVNQPKGIALQWTISHVDPRCAPIESFSLFMCLEDVGSGTTSAWKRTSVIKALPLPMACSLSQFPRSVRCYVTMQSRDIHGRHGPFCEVQAVSAL</sequence>
<feature type="region of interest" description="Disordered" evidence="4">
    <location>
        <begin position="184"/>
        <end position="236"/>
    </location>
</feature>
<evidence type="ECO:0000259" key="5">
    <source>
        <dbReference type="Pfam" id="PF16788"/>
    </source>
</evidence>
<dbReference type="AlphaFoldDB" id="A0A6J1V8L6"/>
<name>A0A6J1V8L6_9SAUR</name>
<dbReference type="InterPro" id="IPR056565">
    <property type="entry name" value="Fn3_ATF7IP"/>
</dbReference>
<evidence type="ECO:0000256" key="3">
    <source>
        <dbReference type="SAM" id="Coils"/>
    </source>
</evidence>
<evidence type="ECO:0000313" key="8">
    <source>
        <dbReference type="RefSeq" id="XP_026539060.1"/>
    </source>
</evidence>
<feature type="region of interest" description="Disordered" evidence="4">
    <location>
        <begin position="133"/>
        <end position="163"/>
    </location>
</feature>
<keyword evidence="2" id="KW-0539">Nucleus</keyword>
<evidence type="ECO:0000256" key="1">
    <source>
        <dbReference type="ARBA" id="ARBA00004123"/>
    </source>
</evidence>
<feature type="region of interest" description="Disordered" evidence="4">
    <location>
        <begin position="1"/>
        <end position="77"/>
    </location>
</feature>
<keyword evidence="7" id="KW-1185">Reference proteome</keyword>
<evidence type="ECO:0000313" key="7">
    <source>
        <dbReference type="Proteomes" id="UP000504612"/>
    </source>
</evidence>
<dbReference type="Pfam" id="PF16794">
    <property type="entry name" value="fn3_4"/>
    <property type="match status" value="1"/>
</dbReference>
<reference evidence="8" key="1">
    <citation type="submission" date="2025-08" db="UniProtKB">
        <authorList>
            <consortium name="RefSeq"/>
        </authorList>
    </citation>
    <scope>IDENTIFICATION</scope>
</reference>
<feature type="domain" description="Activating transcription factor 7-interacting protein Fn3" evidence="6">
    <location>
        <begin position="475"/>
        <end position="574"/>
    </location>
</feature>
<dbReference type="InterPro" id="IPR026085">
    <property type="entry name" value="ATF7-int"/>
</dbReference>
<feature type="coiled-coil region" evidence="3">
    <location>
        <begin position="249"/>
        <end position="276"/>
    </location>
</feature>
<dbReference type="Proteomes" id="UP000504612">
    <property type="component" value="Unplaced"/>
</dbReference>
<dbReference type="GO" id="GO:0006355">
    <property type="term" value="P:regulation of DNA-templated transcription"/>
    <property type="evidence" value="ECO:0007669"/>
    <property type="project" value="TreeGrafter"/>
</dbReference>
<dbReference type="Pfam" id="PF16788">
    <property type="entry name" value="ATF7IP_BD"/>
    <property type="match status" value="1"/>
</dbReference>
<dbReference type="GO" id="GO:0005634">
    <property type="term" value="C:nucleus"/>
    <property type="evidence" value="ECO:0007669"/>
    <property type="project" value="UniProtKB-SubCell"/>
</dbReference>
<evidence type="ECO:0000259" key="6">
    <source>
        <dbReference type="Pfam" id="PF16794"/>
    </source>
</evidence>